<feature type="compositionally biased region" description="Polar residues" evidence="2">
    <location>
        <begin position="1"/>
        <end position="19"/>
    </location>
</feature>
<dbReference type="AlphaFoldDB" id="A0A2A4JC11"/>
<organism evidence="3">
    <name type="scientific">Heliothis virescens</name>
    <name type="common">Tobacco budworm moth</name>
    <dbReference type="NCBI Taxonomy" id="7102"/>
    <lineage>
        <taxon>Eukaryota</taxon>
        <taxon>Metazoa</taxon>
        <taxon>Ecdysozoa</taxon>
        <taxon>Arthropoda</taxon>
        <taxon>Hexapoda</taxon>
        <taxon>Insecta</taxon>
        <taxon>Pterygota</taxon>
        <taxon>Neoptera</taxon>
        <taxon>Endopterygota</taxon>
        <taxon>Lepidoptera</taxon>
        <taxon>Glossata</taxon>
        <taxon>Ditrysia</taxon>
        <taxon>Noctuoidea</taxon>
        <taxon>Noctuidae</taxon>
        <taxon>Heliothinae</taxon>
        <taxon>Heliothis</taxon>
    </lineage>
</organism>
<name>A0A2A4JC11_HELVI</name>
<comment type="caution">
    <text evidence="3">The sequence shown here is derived from an EMBL/GenBank/DDBJ whole genome shotgun (WGS) entry which is preliminary data.</text>
</comment>
<dbReference type="EMBL" id="NWSH01002050">
    <property type="protein sequence ID" value="PCG69306.1"/>
    <property type="molecule type" value="Genomic_DNA"/>
</dbReference>
<evidence type="ECO:0000256" key="2">
    <source>
        <dbReference type="SAM" id="MobiDB-lite"/>
    </source>
</evidence>
<sequence>MDTITHASGDNKISITSRQVYDPKSYEGEDVKQSPKCDEVQTENDIDKVGQSDVTPQMIDDNEAKMKERIAQCKNIIESLKIELNEEKAKLEKQTLKNCQRLSESPSKCTTSHQCVSTSNAFAGDLTYNTNLYRECVDSKLTCDENLMEYEKQLQKYQNTLNMAQIEKKNAIRKQMLAKAYRLKLLEVENQCNIELLRVKQSLQCLEPLQMIASKWKTNTDEMYDVNSFELIPRYPELNANSSSDITSYDLEIKTAAERIENVHKEDSVFSD</sequence>
<feature type="coiled-coil region" evidence="1">
    <location>
        <begin position="63"/>
        <end position="97"/>
    </location>
</feature>
<evidence type="ECO:0000313" key="3">
    <source>
        <dbReference type="EMBL" id="PCG69306.1"/>
    </source>
</evidence>
<feature type="region of interest" description="Disordered" evidence="2">
    <location>
        <begin position="1"/>
        <end position="40"/>
    </location>
</feature>
<evidence type="ECO:0000256" key="1">
    <source>
        <dbReference type="SAM" id="Coils"/>
    </source>
</evidence>
<keyword evidence="1" id="KW-0175">Coiled coil</keyword>
<reference evidence="3" key="1">
    <citation type="submission" date="2017-09" db="EMBL/GenBank/DDBJ databases">
        <title>Contemporary evolution of a Lepidopteran species, Heliothis virescens, in response to modern agricultural practices.</title>
        <authorList>
            <person name="Fritz M.L."/>
            <person name="Deyonke A.M."/>
            <person name="Papanicolaou A."/>
            <person name="Micinski S."/>
            <person name="Westbrook J."/>
            <person name="Gould F."/>
        </authorList>
    </citation>
    <scope>NUCLEOTIDE SEQUENCE [LARGE SCALE GENOMIC DNA]</scope>
    <source>
        <strain evidence="3">HvINT-</strain>
        <tissue evidence="3">Whole body</tissue>
    </source>
</reference>
<feature type="compositionally biased region" description="Basic and acidic residues" evidence="2">
    <location>
        <begin position="24"/>
        <end position="40"/>
    </location>
</feature>
<feature type="coiled-coil region" evidence="1">
    <location>
        <begin position="140"/>
        <end position="174"/>
    </location>
</feature>
<protein>
    <submittedName>
        <fullName evidence="3">Uncharacterized protein</fullName>
    </submittedName>
</protein>
<accession>A0A2A4JC11</accession>
<proteinExistence type="predicted"/>
<gene>
    <name evidence="3" type="ORF">B5V51_4248</name>
</gene>